<organism evidence="2 3">
    <name type="scientific">Lentilactobacillus diolivorans DSM 14421</name>
    <dbReference type="NCBI Taxonomy" id="1423739"/>
    <lineage>
        <taxon>Bacteria</taxon>
        <taxon>Bacillati</taxon>
        <taxon>Bacillota</taxon>
        <taxon>Bacilli</taxon>
        <taxon>Lactobacillales</taxon>
        <taxon>Lactobacillaceae</taxon>
        <taxon>Lentilactobacillus</taxon>
    </lineage>
</organism>
<reference evidence="2 3" key="1">
    <citation type="journal article" date="2015" name="Genome Announc.">
        <title>Expanding the biotechnology potential of lactobacilli through comparative genomics of 213 strains and associated genera.</title>
        <authorList>
            <person name="Sun Z."/>
            <person name="Harris H.M."/>
            <person name="McCann A."/>
            <person name="Guo C."/>
            <person name="Argimon S."/>
            <person name="Zhang W."/>
            <person name="Yang X."/>
            <person name="Jeffery I.B."/>
            <person name="Cooney J.C."/>
            <person name="Kagawa T.F."/>
            <person name="Liu W."/>
            <person name="Song Y."/>
            <person name="Salvetti E."/>
            <person name="Wrobel A."/>
            <person name="Rasinkangas P."/>
            <person name="Parkhill J."/>
            <person name="Rea M.C."/>
            <person name="O'Sullivan O."/>
            <person name="Ritari J."/>
            <person name="Douillard F.P."/>
            <person name="Paul Ross R."/>
            <person name="Yang R."/>
            <person name="Briner A.E."/>
            <person name="Felis G.E."/>
            <person name="de Vos W.M."/>
            <person name="Barrangou R."/>
            <person name="Klaenhammer T.R."/>
            <person name="Caufield P.W."/>
            <person name="Cui Y."/>
            <person name="Zhang H."/>
            <person name="O'Toole P.W."/>
        </authorList>
    </citation>
    <scope>NUCLEOTIDE SEQUENCE [LARGE SCALE GENOMIC DNA]</scope>
    <source>
        <strain evidence="2 3">DSM 14421</strain>
    </source>
</reference>
<accession>A0A0R1SN49</accession>
<dbReference type="Pfam" id="PF10662">
    <property type="entry name" value="PduV-EutP"/>
    <property type="match status" value="1"/>
</dbReference>
<dbReference type="Gene3D" id="3.40.50.300">
    <property type="entry name" value="P-loop containing nucleotide triphosphate hydrolases"/>
    <property type="match status" value="1"/>
</dbReference>
<evidence type="ECO:0000256" key="1">
    <source>
        <dbReference type="PIRNR" id="PIRNR036409"/>
    </source>
</evidence>
<evidence type="ECO:0000313" key="3">
    <source>
        <dbReference type="Proteomes" id="UP000052013"/>
    </source>
</evidence>
<dbReference type="Proteomes" id="UP000052013">
    <property type="component" value="Unassembled WGS sequence"/>
</dbReference>
<dbReference type="EMBL" id="AZEY01000029">
    <property type="protein sequence ID" value="KRL67717.1"/>
    <property type="molecule type" value="Genomic_DNA"/>
</dbReference>
<dbReference type="NCBIfam" id="TIGR02528">
    <property type="entry name" value="EutP"/>
    <property type="match status" value="1"/>
</dbReference>
<comment type="caution">
    <text evidence="2">The sequence shown here is derived from an EMBL/GenBank/DDBJ whole genome shotgun (WGS) entry which is preliminary data.</text>
</comment>
<sequence length="142" mass="15800">MRKAMFVGAHNSGKTTLIQRLHHQKIQSSETQSIEFCDDMIDTPGEYTENRHFYTPLITTSVNAKIIAVIQSATDNRPIFPPGFVTMFQPQAIGIINKIDIATPAEIDYAVGQLREAGIQQIFKVSALTGEAIPMLNDYFAK</sequence>
<dbReference type="CDD" id="cd00882">
    <property type="entry name" value="Ras_like_GTPase"/>
    <property type="match status" value="1"/>
</dbReference>
<dbReference type="InterPro" id="IPR027417">
    <property type="entry name" value="P-loop_NTPase"/>
</dbReference>
<dbReference type="GO" id="GO:0005524">
    <property type="term" value="F:ATP binding"/>
    <property type="evidence" value="ECO:0007669"/>
    <property type="project" value="UniProtKB-UniRule"/>
</dbReference>
<evidence type="ECO:0000313" key="2">
    <source>
        <dbReference type="EMBL" id="KRL67717.1"/>
    </source>
</evidence>
<name>A0A0R1SN49_9LACO</name>
<dbReference type="PANTHER" id="PTHR40453">
    <property type="entry name" value="PROTEIN YOEF"/>
    <property type="match status" value="1"/>
</dbReference>
<dbReference type="PIRSF" id="PIRSF036409">
    <property type="entry name" value="EutP_PduV"/>
    <property type="match status" value="1"/>
</dbReference>
<dbReference type="PATRIC" id="fig|1423739.3.peg.2672"/>
<dbReference type="AlphaFoldDB" id="A0A0R1SN49"/>
<dbReference type="PANTHER" id="PTHR40453:SF1">
    <property type="entry name" value="PROTEIN YOEF"/>
    <property type="match status" value="1"/>
</dbReference>
<protein>
    <recommendedName>
        <fullName evidence="4">Ethanolamine utilization protein EutP</fullName>
    </recommendedName>
</protein>
<dbReference type="SUPFAM" id="SSF52540">
    <property type="entry name" value="P-loop containing nucleoside triphosphate hydrolases"/>
    <property type="match status" value="1"/>
</dbReference>
<comment type="similarity">
    <text evidence="1">Belongs to the EutP/PduV family.</text>
</comment>
<dbReference type="InterPro" id="IPR012381">
    <property type="entry name" value="EutP_PduV"/>
</dbReference>
<keyword evidence="1" id="KW-0547">Nucleotide-binding</keyword>
<gene>
    <name evidence="2" type="ORF">FC85_GL002573</name>
</gene>
<evidence type="ECO:0008006" key="4">
    <source>
        <dbReference type="Google" id="ProtNLM"/>
    </source>
</evidence>
<proteinExistence type="inferred from homology"/>
<dbReference type="RefSeq" id="WP_083484924.1">
    <property type="nucleotide sequence ID" value="NZ_AZEY01000029.1"/>
</dbReference>
<dbReference type="STRING" id="1423739.FC85_GL002573"/>
<dbReference type="GO" id="GO:0006576">
    <property type="term" value="P:biogenic amine metabolic process"/>
    <property type="evidence" value="ECO:0007669"/>
    <property type="project" value="InterPro"/>
</dbReference>